<evidence type="ECO:0000256" key="14">
    <source>
        <dbReference type="ARBA" id="ARBA00042949"/>
    </source>
</evidence>
<dbReference type="Pfam" id="PF00459">
    <property type="entry name" value="Inositol_P"/>
    <property type="match status" value="1"/>
</dbReference>
<name>A0AAW2HL89_9NEOP</name>
<evidence type="ECO:0000256" key="5">
    <source>
        <dbReference type="ARBA" id="ARBA00009759"/>
    </source>
</evidence>
<dbReference type="GO" id="GO:0016020">
    <property type="term" value="C:membrane"/>
    <property type="evidence" value="ECO:0007669"/>
    <property type="project" value="UniProtKB-SubCell"/>
</dbReference>
<feature type="binding site" evidence="16">
    <location>
        <position position="156"/>
    </location>
    <ligand>
        <name>Mg(2+)</name>
        <dbReference type="ChEBI" id="CHEBI:18420"/>
        <label>1</label>
        <note>catalytic</note>
    </ligand>
</feature>
<dbReference type="EC" id="3.1.3.25" evidence="6"/>
<sequence>MNFGGNIRLNKFGICIIIGLVCFMFLYISSSNKTEIEKKRIVSLKKLLIAAIETAIKGGREVIDVYRESNLNERSKGKTKEGVDLPVTDADMRSNCAMYYSLVHTFPDIKVISEEVTSESGCRTLQSLELDQNNLKNGKDLGDEQVFSSSVTIWIDPLDATKEFTENLLQYVSTMVCVAVNGEPTIGVIHFPFAEEPMTVWGWVKRGVSPEIEKRVSAGDNNVVIVSKSHPGEVENVVRATLGDSYKIISAGGAGYKVLEVASKNVSAYIHTTVIKKWDICAGNAILNALGGQMTTLKNERIDYSSSASPKNEDGILATLSRHSDFIEKFKSFSSSKKLSN</sequence>
<evidence type="ECO:0000256" key="9">
    <source>
        <dbReference type="ARBA" id="ARBA00022801"/>
    </source>
</evidence>
<evidence type="ECO:0000256" key="15">
    <source>
        <dbReference type="ARBA" id="ARBA00074068"/>
    </source>
</evidence>
<keyword evidence="12 17" id="KW-0472">Membrane</keyword>
<evidence type="ECO:0000256" key="8">
    <source>
        <dbReference type="ARBA" id="ARBA00022723"/>
    </source>
</evidence>
<accession>A0AAW2HL89</accession>
<dbReference type="InterPro" id="IPR000760">
    <property type="entry name" value="Inositol_monophosphatase-like"/>
</dbReference>
<comment type="catalytic activity">
    <reaction evidence="1">
        <text>a myo-inositol phosphate + H2O = myo-inositol + phosphate</text>
        <dbReference type="Rhea" id="RHEA:24056"/>
        <dbReference type="ChEBI" id="CHEBI:15377"/>
        <dbReference type="ChEBI" id="CHEBI:17268"/>
        <dbReference type="ChEBI" id="CHEBI:43474"/>
        <dbReference type="ChEBI" id="CHEBI:84139"/>
        <dbReference type="EC" id="3.1.3.25"/>
    </reaction>
</comment>
<keyword evidence="9" id="KW-0378">Hydrolase</keyword>
<dbReference type="GO" id="GO:0046854">
    <property type="term" value="P:phosphatidylinositol phosphate biosynthetic process"/>
    <property type="evidence" value="ECO:0007669"/>
    <property type="project" value="InterPro"/>
</dbReference>
<dbReference type="GO" id="GO:0005794">
    <property type="term" value="C:Golgi apparatus"/>
    <property type="evidence" value="ECO:0007669"/>
    <property type="project" value="UniProtKB-ARBA"/>
</dbReference>
<evidence type="ECO:0000256" key="1">
    <source>
        <dbReference type="ARBA" id="ARBA00001033"/>
    </source>
</evidence>
<dbReference type="FunFam" id="3.30.540.10:FF:000012">
    <property type="entry name" value="Blast:Putative inositol monophosphatase 3"/>
    <property type="match status" value="1"/>
</dbReference>
<dbReference type="PANTHER" id="PTHR43028:SF4">
    <property type="entry name" value="INOSITOL MONOPHOSPHATASE 3"/>
    <property type="match status" value="1"/>
</dbReference>
<reference evidence="18" key="1">
    <citation type="journal article" date="2024" name="Gigascience">
        <title>Chromosome-level genome of the poultry shaft louse Menopon gallinae provides insight into the host-switching and adaptive evolution of parasitic lice.</title>
        <authorList>
            <person name="Xu Y."/>
            <person name="Ma L."/>
            <person name="Liu S."/>
            <person name="Liang Y."/>
            <person name="Liu Q."/>
            <person name="He Z."/>
            <person name="Tian L."/>
            <person name="Duan Y."/>
            <person name="Cai W."/>
            <person name="Li H."/>
            <person name="Song F."/>
        </authorList>
    </citation>
    <scope>NUCLEOTIDE SEQUENCE</scope>
    <source>
        <strain evidence="18">Cailab_2023a</strain>
    </source>
</reference>
<dbReference type="InterPro" id="IPR050725">
    <property type="entry name" value="CysQ/Inositol_MonoPase"/>
</dbReference>
<keyword evidence="11 17" id="KW-1133">Transmembrane helix</keyword>
<evidence type="ECO:0000256" key="6">
    <source>
        <dbReference type="ARBA" id="ARBA00013106"/>
    </source>
</evidence>
<feature type="binding site" evidence="16">
    <location>
        <position position="279"/>
    </location>
    <ligand>
        <name>Mg(2+)</name>
        <dbReference type="ChEBI" id="CHEBI:18420"/>
        <label>1</label>
        <note>catalytic</note>
    </ligand>
</feature>
<keyword evidence="10 16" id="KW-0460">Magnesium</keyword>
<comment type="similarity">
    <text evidence="5">Belongs to the inositol monophosphatase superfamily.</text>
</comment>
<evidence type="ECO:0000256" key="3">
    <source>
        <dbReference type="ARBA" id="ARBA00004167"/>
    </source>
</evidence>
<dbReference type="GO" id="GO:0046872">
    <property type="term" value="F:metal ion binding"/>
    <property type="evidence" value="ECO:0007669"/>
    <property type="project" value="UniProtKB-KW"/>
</dbReference>
<dbReference type="EMBL" id="JARGDH010000004">
    <property type="protein sequence ID" value="KAL0270433.1"/>
    <property type="molecule type" value="Genomic_DNA"/>
</dbReference>
<proteinExistence type="inferred from homology"/>
<feature type="transmembrane region" description="Helical" evidence="17">
    <location>
        <begin position="12"/>
        <end position="30"/>
    </location>
</feature>
<feature type="binding site" evidence="16">
    <location>
        <position position="114"/>
    </location>
    <ligand>
        <name>Mg(2+)</name>
        <dbReference type="ChEBI" id="CHEBI:18420"/>
        <label>1</label>
        <note>catalytic</note>
    </ligand>
</feature>
<dbReference type="Gene3D" id="3.40.190.80">
    <property type="match status" value="1"/>
</dbReference>
<dbReference type="PROSITE" id="PS00630">
    <property type="entry name" value="IMP_2"/>
    <property type="match status" value="1"/>
</dbReference>
<evidence type="ECO:0000256" key="12">
    <source>
        <dbReference type="ARBA" id="ARBA00023136"/>
    </source>
</evidence>
<organism evidence="18">
    <name type="scientific">Menopon gallinae</name>
    <name type="common">poultry shaft louse</name>
    <dbReference type="NCBI Taxonomy" id="328185"/>
    <lineage>
        <taxon>Eukaryota</taxon>
        <taxon>Metazoa</taxon>
        <taxon>Ecdysozoa</taxon>
        <taxon>Arthropoda</taxon>
        <taxon>Hexapoda</taxon>
        <taxon>Insecta</taxon>
        <taxon>Pterygota</taxon>
        <taxon>Neoptera</taxon>
        <taxon>Paraneoptera</taxon>
        <taxon>Psocodea</taxon>
        <taxon>Troctomorpha</taxon>
        <taxon>Phthiraptera</taxon>
        <taxon>Amblycera</taxon>
        <taxon>Menoponidae</taxon>
        <taxon>Menopon</taxon>
    </lineage>
</organism>
<comment type="cofactor">
    <cofactor evidence="2 16">
        <name>Mg(2+)</name>
        <dbReference type="ChEBI" id="CHEBI:18420"/>
    </cofactor>
</comment>
<comment type="caution">
    <text evidence="18">The sequence shown here is derived from an EMBL/GenBank/DDBJ whole genome shotgun (WGS) entry which is preliminary data.</text>
</comment>
<dbReference type="Gene3D" id="3.30.540.10">
    <property type="entry name" value="Fructose-1,6-Bisphosphatase, subunit A, domain 1"/>
    <property type="match status" value="1"/>
</dbReference>
<dbReference type="FunFam" id="3.40.190.80:FF:000007">
    <property type="entry name" value="Blast:Putative inositol monophosphatase 3"/>
    <property type="match status" value="1"/>
</dbReference>
<evidence type="ECO:0000256" key="16">
    <source>
        <dbReference type="PIRSR" id="PIRSR600760-2"/>
    </source>
</evidence>
<dbReference type="GO" id="GO:0052834">
    <property type="term" value="F:inositol monophosphate phosphatase activity"/>
    <property type="evidence" value="ECO:0007669"/>
    <property type="project" value="UniProtKB-EC"/>
</dbReference>
<dbReference type="InterPro" id="IPR020550">
    <property type="entry name" value="Inositol_monophosphatase_CS"/>
</dbReference>
<feature type="binding site" evidence="16">
    <location>
        <position position="158"/>
    </location>
    <ligand>
        <name>Mg(2+)</name>
        <dbReference type="ChEBI" id="CHEBI:18420"/>
        <label>1</label>
        <note>catalytic</note>
    </ligand>
</feature>
<comment type="pathway">
    <text evidence="4">Polyol metabolism; myo-inositol biosynthesis; myo-inositol from D-glucose 6-phosphate: step 2/2.</text>
</comment>
<evidence type="ECO:0000256" key="7">
    <source>
        <dbReference type="ARBA" id="ARBA00022692"/>
    </source>
</evidence>
<dbReference type="PANTHER" id="PTHR43028">
    <property type="entry name" value="3'(2'),5'-BISPHOSPHATE NUCLEOTIDASE 1"/>
    <property type="match status" value="1"/>
</dbReference>
<protein>
    <recommendedName>
        <fullName evidence="15">Putative inositol monophosphatase 3</fullName>
        <ecNumber evidence="6">3.1.3.25</ecNumber>
    </recommendedName>
    <alternativeName>
        <fullName evidence="14">Inositol-1(or 4)-monophosphatase 3</fullName>
    </alternativeName>
    <alternativeName>
        <fullName evidence="13">Myo-inositol monophosphatase A3</fullName>
    </alternativeName>
</protein>
<gene>
    <name evidence="18" type="ORF">PYX00_007843</name>
</gene>
<keyword evidence="8 16" id="KW-0479">Metal-binding</keyword>
<evidence type="ECO:0000313" key="18">
    <source>
        <dbReference type="EMBL" id="KAL0270433.1"/>
    </source>
</evidence>
<dbReference type="AlphaFoldDB" id="A0AAW2HL89"/>
<keyword evidence="7 17" id="KW-0812">Transmembrane</keyword>
<evidence type="ECO:0000256" key="11">
    <source>
        <dbReference type="ARBA" id="ARBA00022989"/>
    </source>
</evidence>
<evidence type="ECO:0000256" key="17">
    <source>
        <dbReference type="SAM" id="Phobius"/>
    </source>
</evidence>
<comment type="subcellular location">
    <subcellularLocation>
        <location evidence="3">Membrane</location>
        <topology evidence="3">Single-pass membrane protein</topology>
    </subcellularLocation>
</comment>
<dbReference type="GO" id="GO:0008254">
    <property type="term" value="F:3'-nucleotidase activity"/>
    <property type="evidence" value="ECO:0007669"/>
    <property type="project" value="TreeGrafter"/>
</dbReference>
<evidence type="ECO:0000256" key="13">
    <source>
        <dbReference type="ARBA" id="ARBA00042119"/>
    </source>
</evidence>
<evidence type="ECO:0000256" key="2">
    <source>
        <dbReference type="ARBA" id="ARBA00001946"/>
    </source>
</evidence>
<evidence type="ECO:0000256" key="4">
    <source>
        <dbReference type="ARBA" id="ARBA00005152"/>
    </source>
</evidence>
<dbReference type="SUPFAM" id="SSF56655">
    <property type="entry name" value="Carbohydrate phosphatase"/>
    <property type="match status" value="1"/>
</dbReference>
<evidence type="ECO:0000256" key="10">
    <source>
        <dbReference type="ARBA" id="ARBA00022842"/>
    </source>
</evidence>
<feature type="binding site" evidence="16">
    <location>
        <position position="159"/>
    </location>
    <ligand>
        <name>Mg(2+)</name>
        <dbReference type="ChEBI" id="CHEBI:18420"/>
        <label>1</label>
        <note>catalytic</note>
    </ligand>
</feature>